<dbReference type="Proteomes" id="UP001202328">
    <property type="component" value="Unassembled WGS sequence"/>
</dbReference>
<protein>
    <recommendedName>
        <fullName evidence="3">Signal recognition particle receptor subunit beta</fullName>
    </recommendedName>
</protein>
<name>A0AAD4S260_9MAGN</name>
<comment type="subcellular location">
    <subcellularLocation>
        <location evidence="1">Endoplasmic reticulum membrane</location>
        <topology evidence="1">Single-pass membrane protein</topology>
    </subcellularLocation>
</comment>
<dbReference type="GO" id="GO:0005525">
    <property type="term" value="F:GTP binding"/>
    <property type="evidence" value="ECO:0007669"/>
    <property type="project" value="UniProtKB-KW"/>
</dbReference>
<keyword evidence="8" id="KW-0342">GTP-binding</keyword>
<dbReference type="InterPro" id="IPR027417">
    <property type="entry name" value="P-loop_NTPase"/>
</dbReference>
<organism evidence="12 13">
    <name type="scientific">Papaver atlanticum</name>
    <dbReference type="NCBI Taxonomy" id="357466"/>
    <lineage>
        <taxon>Eukaryota</taxon>
        <taxon>Viridiplantae</taxon>
        <taxon>Streptophyta</taxon>
        <taxon>Embryophyta</taxon>
        <taxon>Tracheophyta</taxon>
        <taxon>Spermatophyta</taxon>
        <taxon>Magnoliopsida</taxon>
        <taxon>Ranunculales</taxon>
        <taxon>Papaveraceae</taxon>
        <taxon>Papaveroideae</taxon>
        <taxon>Papaver</taxon>
    </lineage>
</organism>
<feature type="non-terminal residue" evidence="12">
    <location>
        <position position="1"/>
    </location>
</feature>
<proteinExistence type="inferred from homology"/>
<keyword evidence="6" id="KW-0256">Endoplasmic reticulum</keyword>
<evidence type="ECO:0000256" key="2">
    <source>
        <dbReference type="ARBA" id="ARBA00005619"/>
    </source>
</evidence>
<dbReference type="Pfam" id="PF09439">
    <property type="entry name" value="SRPRB"/>
    <property type="match status" value="1"/>
</dbReference>
<evidence type="ECO:0000256" key="11">
    <source>
        <dbReference type="SAM" id="Phobius"/>
    </source>
</evidence>
<evidence type="ECO:0000256" key="9">
    <source>
        <dbReference type="ARBA" id="ARBA00023136"/>
    </source>
</evidence>
<keyword evidence="5" id="KW-0547">Nucleotide-binding</keyword>
<evidence type="ECO:0000313" key="12">
    <source>
        <dbReference type="EMBL" id="KAI3856943.1"/>
    </source>
</evidence>
<feature type="transmembrane region" description="Helical" evidence="11">
    <location>
        <begin position="21"/>
        <end position="41"/>
    </location>
</feature>
<gene>
    <name evidence="12" type="ORF">MKW98_029533</name>
</gene>
<keyword evidence="10" id="KW-0675">Receptor</keyword>
<dbReference type="AlphaFoldDB" id="A0AAD4S260"/>
<evidence type="ECO:0000256" key="8">
    <source>
        <dbReference type="ARBA" id="ARBA00023134"/>
    </source>
</evidence>
<dbReference type="GO" id="GO:0005789">
    <property type="term" value="C:endoplasmic reticulum membrane"/>
    <property type="evidence" value="ECO:0007669"/>
    <property type="project" value="UniProtKB-SubCell"/>
</dbReference>
<accession>A0AAD4S260</accession>
<evidence type="ECO:0000256" key="7">
    <source>
        <dbReference type="ARBA" id="ARBA00022989"/>
    </source>
</evidence>
<dbReference type="SUPFAM" id="SSF52540">
    <property type="entry name" value="P-loop containing nucleoside triphosphate hydrolases"/>
    <property type="match status" value="1"/>
</dbReference>
<evidence type="ECO:0000313" key="13">
    <source>
        <dbReference type="Proteomes" id="UP001202328"/>
    </source>
</evidence>
<keyword evidence="4 11" id="KW-0812">Transmembrane</keyword>
<dbReference type="EMBL" id="JAJJMB010014912">
    <property type="protein sequence ID" value="KAI3856943.1"/>
    <property type="molecule type" value="Genomic_DNA"/>
</dbReference>
<comment type="caution">
    <text evidence="12">The sequence shown here is derived from an EMBL/GenBank/DDBJ whole genome shotgun (WGS) entry which is preliminary data.</text>
</comment>
<evidence type="ECO:0000256" key="4">
    <source>
        <dbReference type="ARBA" id="ARBA00022692"/>
    </source>
</evidence>
<evidence type="ECO:0000256" key="5">
    <source>
        <dbReference type="ARBA" id="ARBA00022741"/>
    </source>
</evidence>
<dbReference type="InterPro" id="IPR019009">
    <property type="entry name" value="SRP_receptor_beta_su"/>
</dbReference>
<evidence type="ECO:0000256" key="10">
    <source>
        <dbReference type="ARBA" id="ARBA00023170"/>
    </source>
</evidence>
<comment type="similarity">
    <text evidence="2">Belongs to the SRP receptor beta subunit family.</text>
</comment>
<evidence type="ECO:0000256" key="6">
    <source>
        <dbReference type="ARBA" id="ARBA00022824"/>
    </source>
</evidence>
<reference evidence="12" key="1">
    <citation type="submission" date="2022-04" db="EMBL/GenBank/DDBJ databases">
        <title>A functionally conserved STORR gene fusion in Papaver species that diverged 16.8 million years ago.</title>
        <authorList>
            <person name="Catania T."/>
        </authorList>
    </citation>
    <scope>NUCLEOTIDE SEQUENCE</scope>
    <source>
        <strain evidence="12">S-188037</strain>
    </source>
</reference>
<keyword evidence="7 11" id="KW-1133">Transmembrane helix</keyword>
<sequence>MFVYDEHWNKVIQGRIPIEQIYAADGVLVLTFVFFLLIGLFKCSKSDTIVPTGISGSGKTDLFYQLRDGSAHQGTVTSLDPNEGNFVLHSEFSEKGKIKPVLVVNVPGHSRLQPKLDDYLDALDFFPTCLKMNVPVLIMCNKTDKVNAYTKNSSRSNWRRK</sequence>
<evidence type="ECO:0000256" key="3">
    <source>
        <dbReference type="ARBA" id="ARBA00020256"/>
    </source>
</evidence>
<evidence type="ECO:0000256" key="1">
    <source>
        <dbReference type="ARBA" id="ARBA00004389"/>
    </source>
</evidence>
<keyword evidence="9 11" id="KW-0472">Membrane</keyword>
<dbReference type="Gene3D" id="3.40.50.300">
    <property type="entry name" value="P-loop containing nucleotide triphosphate hydrolases"/>
    <property type="match status" value="1"/>
</dbReference>
<keyword evidence="13" id="KW-1185">Reference proteome</keyword>